<dbReference type="PANTHER" id="PTHR23113:SF368">
    <property type="entry name" value="CELL DIVISION CONTROL PROTEIN 25"/>
    <property type="match status" value="1"/>
</dbReference>
<keyword evidence="5" id="KW-1185">Reference proteome</keyword>
<evidence type="ECO:0000313" key="4">
    <source>
        <dbReference type="EMBL" id="KAG5458646.1"/>
    </source>
</evidence>
<dbReference type="GO" id="GO:0005085">
    <property type="term" value="F:guanyl-nucleotide exchange factor activity"/>
    <property type="evidence" value="ECO:0007669"/>
    <property type="project" value="UniProtKB-KW"/>
</dbReference>
<dbReference type="GO" id="GO:0007265">
    <property type="term" value="P:Ras protein signal transduction"/>
    <property type="evidence" value="ECO:0007669"/>
    <property type="project" value="TreeGrafter"/>
</dbReference>
<feature type="region of interest" description="Disordered" evidence="2">
    <location>
        <begin position="192"/>
        <end position="252"/>
    </location>
</feature>
<comment type="caution">
    <text evidence="4">The sequence shown here is derived from an EMBL/GenBank/DDBJ whole genome shotgun (WGS) entry which is preliminary data.</text>
</comment>
<protein>
    <recommendedName>
        <fullName evidence="3">Ras-GEF domain-containing protein</fullName>
    </recommendedName>
</protein>
<dbReference type="GO" id="GO:0005886">
    <property type="term" value="C:plasma membrane"/>
    <property type="evidence" value="ECO:0007669"/>
    <property type="project" value="TreeGrafter"/>
</dbReference>
<reference evidence="4 5" key="1">
    <citation type="journal article" name="Sci. Rep.">
        <title>Genome-scale phylogenetic analyses confirm Olpidium as the closest living zoosporic fungus to the non-flagellated, terrestrial fungi.</title>
        <authorList>
            <person name="Chang Y."/>
            <person name="Rochon D."/>
            <person name="Sekimoto S."/>
            <person name="Wang Y."/>
            <person name="Chovatia M."/>
            <person name="Sandor L."/>
            <person name="Salamov A."/>
            <person name="Grigoriev I.V."/>
            <person name="Stajich J.E."/>
            <person name="Spatafora J.W."/>
        </authorList>
    </citation>
    <scope>NUCLEOTIDE SEQUENCE [LARGE SCALE GENOMIC DNA]</scope>
    <source>
        <strain evidence="4">S191</strain>
    </source>
</reference>
<evidence type="ECO:0000313" key="5">
    <source>
        <dbReference type="Proteomes" id="UP000673691"/>
    </source>
</evidence>
<evidence type="ECO:0000256" key="1">
    <source>
        <dbReference type="ARBA" id="ARBA00022658"/>
    </source>
</evidence>
<proteinExistence type="predicted"/>
<keyword evidence="1" id="KW-0344">Guanine-nucleotide releasing factor</keyword>
<dbReference type="EMBL" id="JAEFCI010008141">
    <property type="protein sequence ID" value="KAG5458646.1"/>
    <property type="molecule type" value="Genomic_DNA"/>
</dbReference>
<gene>
    <name evidence="4" type="ORF">BJ554DRAFT_1091</name>
</gene>
<dbReference type="Proteomes" id="UP000673691">
    <property type="component" value="Unassembled WGS sequence"/>
</dbReference>
<feature type="compositionally biased region" description="Gly residues" evidence="2">
    <location>
        <begin position="127"/>
        <end position="137"/>
    </location>
</feature>
<dbReference type="InterPro" id="IPR036964">
    <property type="entry name" value="RASGEF_cat_dom_sf"/>
</dbReference>
<dbReference type="InterPro" id="IPR001895">
    <property type="entry name" value="RASGEF_cat_dom"/>
</dbReference>
<dbReference type="InterPro" id="IPR023578">
    <property type="entry name" value="Ras_GEF_dom_sf"/>
</dbReference>
<name>A0A8H8DHQ6_9FUNG</name>
<accession>A0A8H8DHQ6</accession>
<feature type="non-terminal residue" evidence="4">
    <location>
        <position position="1"/>
    </location>
</feature>
<dbReference type="PANTHER" id="PTHR23113">
    <property type="entry name" value="GUANINE NUCLEOTIDE EXCHANGE FACTOR"/>
    <property type="match status" value="1"/>
</dbReference>
<organism evidence="4 5">
    <name type="scientific">Olpidium bornovanus</name>
    <dbReference type="NCBI Taxonomy" id="278681"/>
    <lineage>
        <taxon>Eukaryota</taxon>
        <taxon>Fungi</taxon>
        <taxon>Fungi incertae sedis</taxon>
        <taxon>Olpidiomycota</taxon>
        <taxon>Olpidiomycotina</taxon>
        <taxon>Olpidiomycetes</taxon>
        <taxon>Olpidiales</taxon>
        <taxon>Olpidiaceae</taxon>
        <taxon>Olpidium</taxon>
    </lineage>
</organism>
<feature type="compositionally biased region" description="Low complexity" evidence="2">
    <location>
        <begin position="206"/>
        <end position="224"/>
    </location>
</feature>
<sequence length="269" mass="28913">FFFFFLAQKTCQWVTSEIISTTHLDDRVRLVEKFIRVALVKAEEARRSFPFPSRNFRNWKNIREAMREASDSLGYNPDADALERAAARARRSAAAASSDPLQLLMEDDGDFARHHSHHQHPFPAAPGPGGGGGGGRDSQGSPAAAADHWHFPSSTSAQPPPPPSSSTLGCIPFLGLYLSDLVFNAELPGHIDPVPDSGGGDRPQRFPGDAPRARAAASSSSSSGFGAGVGDGEDGNRRAAGPASHFPGDKLPPQRLVNFHKYRTIGNFF</sequence>
<dbReference type="OrthoDB" id="10254377at2759"/>
<dbReference type="InterPro" id="IPR008937">
    <property type="entry name" value="Ras-like_GEF"/>
</dbReference>
<evidence type="ECO:0000259" key="3">
    <source>
        <dbReference type="Pfam" id="PF00617"/>
    </source>
</evidence>
<dbReference type="Pfam" id="PF00617">
    <property type="entry name" value="RasGEF"/>
    <property type="match status" value="1"/>
</dbReference>
<feature type="region of interest" description="Disordered" evidence="2">
    <location>
        <begin position="112"/>
        <end position="166"/>
    </location>
</feature>
<evidence type="ECO:0000256" key="2">
    <source>
        <dbReference type="SAM" id="MobiDB-lite"/>
    </source>
</evidence>
<dbReference type="AlphaFoldDB" id="A0A8H8DHQ6"/>
<dbReference type="Gene3D" id="1.10.840.10">
    <property type="entry name" value="Ras guanine-nucleotide exchange factors catalytic domain"/>
    <property type="match status" value="1"/>
</dbReference>
<feature type="domain" description="Ras-GEF" evidence="3">
    <location>
        <begin position="8"/>
        <end position="186"/>
    </location>
</feature>
<dbReference type="SUPFAM" id="SSF48366">
    <property type="entry name" value="Ras GEF"/>
    <property type="match status" value="1"/>
</dbReference>